<keyword evidence="3" id="KW-1185">Reference proteome</keyword>
<dbReference type="STRING" id="858640.A3K86_02510"/>
<evidence type="ECO:0000256" key="1">
    <source>
        <dbReference type="SAM" id="SignalP"/>
    </source>
</evidence>
<feature type="chain" id="PRO_5008090424" description="Metallopeptidase" evidence="1">
    <location>
        <begin position="26"/>
        <end position="276"/>
    </location>
</feature>
<feature type="signal peptide" evidence="1">
    <location>
        <begin position="1"/>
        <end position="25"/>
    </location>
</feature>
<organism evidence="2 3">
    <name type="scientific">Photobacterium jeanii</name>
    <dbReference type="NCBI Taxonomy" id="858640"/>
    <lineage>
        <taxon>Bacteria</taxon>
        <taxon>Pseudomonadati</taxon>
        <taxon>Pseudomonadota</taxon>
        <taxon>Gammaproteobacteria</taxon>
        <taxon>Vibrionales</taxon>
        <taxon>Vibrionaceae</taxon>
        <taxon>Photobacterium</taxon>
    </lineage>
</organism>
<name>A0A178KKN5_9GAMM</name>
<dbReference type="OrthoDB" id="935695at2"/>
<reference evidence="2 3" key="1">
    <citation type="submission" date="2016-03" db="EMBL/GenBank/DDBJ databases">
        <title>Photobacterium proteolyticum sp. nov. a protease producing bacterium isolated from ocean sediments of Laizhou Bay.</title>
        <authorList>
            <person name="Li Y."/>
        </authorList>
    </citation>
    <scope>NUCLEOTIDE SEQUENCE [LARGE SCALE GENOMIC DNA]</scope>
    <source>
        <strain evidence="2 3">R-40508</strain>
    </source>
</reference>
<dbReference type="Pfam" id="PF14247">
    <property type="entry name" value="DUF4344"/>
    <property type="match status" value="1"/>
</dbReference>
<accession>A0A178KKN5</accession>
<evidence type="ECO:0000313" key="2">
    <source>
        <dbReference type="EMBL" id="OAN17811.1"/>
    </source>
</evidence>
<evidence type="ECO:0000313" key="3">
    <source>
        <dbReference type="Proteomes" id="UP000078503"/>
    </source>
</evidence>
<dbReference type="AlphaFoldDB" id="A0A178KKN5"/>
<protein>
    <recommendedName>
        <fullName evidence="4">Metallopeptidase</fullName>
    </recommendedName>
</protein>
<comment type="caution">
    <text evidence="2">The sequence shown here is derived from an EMBL/GenBank/DDBJ whole genome shotgun (WGS) entry which is preliminary data.</text>
</comment>
<dbReference type="RefSeq" id="WP_068327209.1">
    <property type="nucleotide sequence ID" value="NZ_LVHF01000012.1"/>
</dbReference>
<dbReference type="Proteomes" id="UP000078503">
    <property type="component" value="Unassembled WGS sequence"/>
</dbReference>
<keyword evidence="1" id="KW-0732">Signal</keyword>
<sequence length="276" mass="31877">MKWIHTTLSSYFIIFLLSFSFSAQAKIALKFEKTESDIPEFFLNDIKTLSQDFIEFANYLAPIKQDVTLQWADNIDGPLFDPETNTIQMPYHFAGETFTLFDDDNYDKTGRTALQATLDAIQFILFHEYGHAYLHNYQIITLGKEEDAVDNLATILLLYFNDDGAEIAISAADWFAIADEQNESLDEGHFWDEHSLDAQRYYAIQCLVFGSDIDAFRDNFTKEQLEEERDTACEYEHYRQLTAWITLIAKHSHNMTAEQLFTQLDQEAEAETGSSQ</sequence>
<evidence type="ECO:0008006" key="4">
    <source>
        <dbReference type="Google" id="ProtNLM"/>
    </source>
</evidence>
<dbReference type="EMBL" id="LVHF01000012">
    <property type="protein sequence ID" value="OAN17811.1"/>
    <property type="molecule type" value="Genomic_DNA"/>
</dbReference>
<proteinExistence type="predicted"/>
<gene>
    <name evidence="2" type="ORF">A3K86_02510</name>
</gene>
<dbReference type="InterPro" id="IPR025644">
    <property type="entry name" value="DUF4344"/>
</dbReference>